<gene>
    <name evidence="2" type="ORF">CLCR_01718</name>
</gene>
<feature type="region of interest" description="Disordered" evidence="1">
    <location>
        <begin position="1"/>
        <end position="47"/>
    </location>
</feature>
<reference evidence="3" key="1">
    <citation type="submission" date="2015-07" db="EMBL/GenBank/DDBJ databases">
        <authorList>
            <person name="Teixeira M.M."/>
            <person name="Souza R.C."/>
            <person name="Almeida L.G."/>
            <person name="Vicente V.A."/>
            <person name="de Hoog S."/>
            <person name="Bocca A.L."/>
            <person name="de Almeida S.R."/>
            <person name="Vasconcelos A.T."/>
            <person name="Felipe M.S."/>
        </authorList>
    </citation>
    <scope>NUCLEOTIDE SEQUENCE [LARGE SCALE GENOMIC DNA]</scope>
    <source>
        <strain evidence="3">KSF</strain>
    </source>
</reference>
<organism evidence="2 3">
    <name type="scientific">Cladophialophora carrionii</name>
    <dbReference type="NCBI Taxonomy" id="86049"/>
    <lineage>
        <taxon>Eukaryota</taxon>
        <taxon>Fungi</taxon>
        <taxon>Dikarya</taxon>
        <taxon>Ascomycota</taxon>
        <taxon>Pezizomycotina</taxon>
        <taxon>Eurotiomycetes</taxon>
        <taxon>Chaetothyriomycetidae</taxon>
        <taxon>Chaetothyriales</taxon>
        <taxon>Herpotrichiellaceae</taxon>
        <taxon>Cladophialophora</taxon>
    </lineage>
</organism>
<evidence type="ECO:0000313" key="3">
    <source>
        <dbReference type="Proteomes" id="UP000094526"/>
    </source>
</evidence>
<dbReference type="VEuPathDB" id="FungiDB:G647_03681"/>
<dbReference type="VEuPathDB" id="FungiDB:CLCR_01718"/>
<sequence>MPEAPGSGTEDLHQKYEPHPDPEGLTGHQDKAVDYEPHPEKSLKISPEHEAIVKSISNLYCGSASERDMSVYAEKAIYDDPLSYCDTRHKIAGQWYGLPKIFAKLETKKIEVVKDTPTEIVFKQRQAYTPKVFNTTKEVDSLVSLSLDDEGKVRYHKDMWNDRDYSHSGIGKLIKNLNGDHTPKITQPPDSL</sequence>
<name>A0A1C1CBE6_9EURO</name>
<comment type="caution">
    <text evidence="2">The sequence shown here is derived from an EMBL/GenBank/DDBJ whole genome shotgun (WGS) entry which is preliminary data.</text>
</comment>
<dbReference type="AlphaFoldDB" id="A0A1C1CBE6"/>
<dbReference type="PANTHER" id="PTHR34213">
    <property type="entry name" value="NUCLEAR TRANSPORT FACTOR 2 (NTF2) FAMILY PROTEIN"/>
    <property type="match status" value="1"/>
</dbReference>
<dbReference type="STRING" id="86049.A0A1C1CBE6"/>
<dbReference type="EMBL" id="LGRB01000019">
    <property type="protein sequence ID" value="OCT45789.1"/>
    <property type="molecule type" value="Genomic_DNA"/>
</dbReference>
<evidence type="ECO:0000313" key="2">
    <source>
        <dbReference type="EMBL" id="OCT45789.1"/>
    </source>
</evidence>
<feature type="compositionally biased region" description="Basic and acidic residues" evidence="1">
    <location>
        <begin position="10"/>
        <end position="47"/>
    </location>
</feature>
<proteinExistence type="predicted"/>
<dbReference type="PANTHER" id="PTHR34213:SF2">
    <property type="entry name" value="NUCLEAR TRANSPORT FACTOR 2 (NTF2) FAMILY PROTEIN"/>
    <property type="match status" value="1"/>
</dbReference>
<dbReference type="eggNOG" id="ENOG502SIHG">
    <property type="taxonomic scope" value="Eukaryota"/>
</dbReference>
<evidence type="ECO:0000256" key="1">
    <source>
        <dbReference type="SAM" id="MobiDB-lite"/>
    </source>
</evidence>
<dbReference type="OrthoDB" id="2400485at2759"/>
<accession>A0A1C1CBE6</accession>
<keyword evidence="3" id="KW-1185">Reference proteome</keyword>
<protein>
    <submittedName>
        <fullName evidence="2">Uncharacterized protein</fullName>
    </submittedName>
</protein>
<dbReference type="Proteomes" id="UP000094526">
    <property type="component" value="Unassembled WGS sequence"/>
</dbReference>